<evidence type="ECO:0000313" key="2">
    <source>
        <dbReference type="Proteomes" id="UP001652660"/>
    </source>
</evidence>
<protein>
    <recommendedName>
        <fullName evidence="4">Aspartic peptidase DDI1-type domain-containing protein</fullName>
    </recommendedName>
</protein>
<evidence type="ECO:0000256" key="1">
    <source>
        <dbReference type="SAM" id="MobiDB-lite"/>
    </source>
</evidence>
<dbReference type="PANTHER" id="PTHR33067">
    <property type="entry name" value="RNA-DIRECTED DNA POLYMERASE-RELATED"/>
    <property type="match status" value="1"/>
</dbReference>
<sequence>MVENGENNENKRQGDKLMNQEVNMGKGSKGKSKEEQPTSSTTILIPPTIPSYAKFLKEIMTRKRRLDDREMITLMEECSAIIQNKLPPKLKELRSFSKPYTIDNIEFSKVLCDLGASVSLIPLMVARQLRLHELKCTNITLQLADRSIRYPMRVLENVLIKLQKFIIPVDFVVLDMEEDMSMPIISSRLFLATVGTIIDVKNGKLKFQVGEEDVAFNLNEMKKYRFFTDHACSIDTIDMLTQGLDQINFDVDSLEICLSSARMLGEIEEEINALAQCLNAQPPYRKRCVYENLGQGKGLPPLSEIQAPKLELKPLPSP</sequence>
<dbReference type="Gene3D" id="2.40.70.10">
    <property type="entry name" value="Acid Proteases"/>
    <property type="match status" value="1"/>
</dbReference>
<dbReference type="AlphaFoldDB" id="A0A6P6U7D9"/>
<keyword evidence="2" id="KW-1185">Reference proteome</keyword>
<dbReference type="GeneID" id="113708372"/>
<dbReference type="RefSeq" id="XP_027086635.1">
    <property type="nucleotide sequence ID" value="XM_027230834.1"/>
</dbReference>
<dbReference type="CDD" id="cd00303">
    <property type="entry name" value="retropepsin_like"/>
    <property type="match status" value="1"/>
</dbReference>
<proteinExistence type="predicted"/>
<accession>A0A6P6U7D9</accession>
<evidence type="ECO:0000313" key="3">
    <source>
        <dbReference type="RefSeq" id="XP_027086635.1"/>
    </source>
</evidence>
<dbReference type="PANTHER" id="PTHR33067:SF31">
    <property type="entry name" value="RNA-DIRECTED DNA POLYMERASE"/>
    <property type="match status" value="1"/>
</dbReference>
<evidence type="ECO:0008006" key="4">
    <source>
        <dbReference type="Google" id="ProtNLM"/>
    </source>
</evidence>
<name>A0A6P6U7D9_COFAR</name>
<reference evidence="2" key="1">
    <citation type="journal article" date="2025" name="Foods">
        <title>Unveiling the Microbial Signatures of Arabica Coffee Cherries: Insights into Ripeness Specific Diversity, Functional Traits, and Implications for Quality and Safety.</title>
        <authorList>
            <consortium name="RefSeq"/>
            <person name="Tenea G.N."/>
            <person name="Cifuentes V."/>
            <person name="Reyes P."/>
            <person name="Cevallos-Vallejos M."/>
        </authorList>
    </citation>
    <scope>NUCLEOTIDE SEQUENCE [LARGE SCALE GENOMIC DNA]</scope>
</reference>
<dbReference type="Proteomes" id="UP001652660">
    <property type="component" value="Chromosome 9c"/>
</dbReference>
<reference evidence="3" key="2">
    <citation type="submission" date="2025-08" db="UniProtKB">
        <authorList>
            <consortium name="RefSeq"/>
        </authorList>
    </citation>
    <scope>IDENTIFICATION</scope>
    <source>
        <tissue evidence="3">Leaves</tissue>
    </source>
</reference>
<organism evidence="2 3">
    <name type="scientific">Coffea arabica</name>
    <name type="common">Arabian coffee</name>
    <dbReference type="NCBI Taxonomy" id="13443"/>
    <lineage>
        <taxon>Eukaryota</taxon>
        <taxon>Viridiplantae</taxon>
        <taxon>Streptophyta</taxon>
        <taxon>Embryophyta</taxon>
        <taxon>Tracheophyta</taxon>
        <taxon>Spermatophyta</taxon>
        <taxon>Magnoliopsida</taxon>
        <taxon>eudicotyledons</taxon>
        <taxon>Gunneridae</taxon>
        <taxon>Pentapetalae</taxon>
        <taxon>asterids</taxon>
        <taxon>lamiids</taxon>
        <taxon>Gentianales</taxon>
        <taxon>Rubiaceae</taxon>
        <taxon>Ixoroideae</taxon>
        <taxon>Gardenieae complex</taxon>
        <taxon>Bertiereae - Coffeeae clade</taxon>
        <taxon>Coffeeae</taxon>
        <taxon>Coffea</taxon>
    </lineage>
</organism>
<dbReference type="InterPro" id="IPR021109">
    <property type="entry name" value="Peptidase_aspartic_dom_sf"/>
</dbReference>
<feature type="region of interest" description="Disordered" evidence="1">
    <location>
        <begin position="1"/>
        <end position="43"/>
    </location>
</feature>
<gene>
    <name evidence="3" type="primary">LOC113708372</name>
</gene>
<dbReference type="OrthoDB" id="1934381at2759"/>